<comment type="caution">
    <text evidence="2">The sequence shown here is derived from an EMBL/GenBank/DDBJ whole genome shotgun (WGS) entry which is preliminary data.</text>
</comment>
<evidence type="ECO:0000259" key="1">
    <source>
        <dbReference type="Pfam" id="PF13391"/>
    </source>
</evidence>
<organism evidence="2 3">
    <name type="scientific">Schumannella luteola</name>
    <dbReference type="NCBI Taxonomy" id="472059"/>
    <lineage>
        <taxon>Bacteria</taxon>
        <taxon>Bacillati</taxon>
        <taxon>Actinomycetota</taxon>
        <taxon>Actinomycetes</taxon>
        <taxon>Micrococcales</taxon>
        <taxon>Microbacteriaceae</taxon>
        <taxon>Schumannella</taxon>
    </lineage>
</organism>
<keyword evidence="3" id="KW-1185">Reference proteome</keyword>
<reference evidence="2 3" key="1">
    <citation type="submission" date="2020-07" db="EMBL/GenBank/DDBJ databases">
        <title>Sequencing the genomes of 1000 actinobacteria strains.</title>
        <authorList>
            <person name="Klenk H.-P."/>
        </authorList>
    </citation>
    <scope>NUCLEOTIDE SEQUENCE [LARGE SCALE GENOMIC DNA]</scope>
    <source>
        <strain evidence="2 3">DSM 23141</strain>
    </source>
</reference>
<name>A0A852YA73_9MICO</name>
<proteinExistence type="predicted"/>
<dbReference type="AlphaFoldDB" id="A0A852YA73"/>
<protein>
    <submittedName>
        <fullName evidence="2">Putative restriction endonuclease</fullName>
    </submittedName>
</protein>
<gene>
    <name evidence="2" type="ORF">BJ979_001999</name>
</gene>
<sequence>MPLPRDEQDRLRADLFAACTAFVERRGGFVSRDELVNFELRGQRIGLIDRNRGIRNPAELDETLSIVSSPEGPYSDEVALDGVLHYDFAPGPLRAGDNRKMLAAFEARTPLILFQKPMPNVYLPTLPVYVINIVEERRKFIIATSGEVRSRGELLQADDFERRYREQLVRQRVHQPAFRARVLVAYQRSCAVCRLNHPELLDAAHIVPDAHEQGIASVTNGLALCKIHHSAYDQNLIGVDADYTMHVNQALLEERDGPMLLHGFQELDRSEIQVPRQRGLRPSRDGLAFRFEQFLSA</sequence>
<keyword evidence="2" id="KW-0540">Nuclease</keyword>
<keyword evidence="2" id="KW-0378">Hydrolase</keyword>
<feature type="domain" description="HNH nuclease" evidence="1">
    <location>
        <begin position="190"/>
        <end position="240"/>
    </location>
</feature>
<dbReference type="GO" id="GO:0004519">
    <property type="term" value="F:endonuclease activity"/>
    <property type="evidence" value="ECO:0007669"/>
    <property type="project" value="UniProtKB-KW"/>
</dbReference>
<keyword evidence="2" id="KW-0255">Endonuclease</keyword>
<dbReference type="Pfam" id="PF13391">
    <property type="entry name" value="HNH_2"/>
    <property type="match status" value="1"/>
</dbReference>
<evidence type="ECO:0000313" key="3">
    <source>
        <dbReference type="Proteomes" id="UP000553888"/>
    </source>
</evidence>
<dbReference type="InterPro" id="IPR003615">
    <property type="entry name" value="HNH_nuc"/>
</dbReference>
<accession>A0A852YA73</accession>
<evidence type="ECO:0000313" key="2">
    <source>
        <dbReference type="EMBL" id="NYG99373.1"/>
    </source>
</evidence>
<dbReference type="EMBL" id="JACBZY010000001">
    <property type="protein sequence ID" value="NYG99373.1"/>
    <property type="molecule type" value="Genomic_DNA"/>
</dbReference>
<dbReference type="Proteomes" id="UP000553888">
    <property type="component" value="Unassembled WGS sequence"/>
</dbReference>
<dbReference type="RefSeq" id="WP_179567542.1">
    <property type="nucleotide sequence ID" value="NZ_JACBZY010000001.1"/>
</dbReference>